<protein>
    <submittedName>
        <fullName evidence="1">Uncharacterized protein</fullName>
    </submittedName>
</protein>
<organism evidence="1 2">
    <name type="scientific">Algibacter lectus</name>
    <dbReference type="NCBI Taxonomy" id="221126"/>
    <lineage>
        <taxon>Bacteria</taxon>
        <taxon>Pseudomonadati</taxon>
        <taxon>Bacteroidota</taxon>
        <taxon>Flavobacteriia</taxon>
        <taxon>Flavobacteriales</taxon>
        <taxon>Flavobacteriaceae</taxon>
        <taxon>Algibacter</taxon>
    </lineage>
</organism>
<name>A0A090WPX7_9FLAO</name>
<dbReference type="AlphaFoldDB" id="A0A090WPX7"/>
<accession>A0A090WPX7</accession>
<sequence length="108" mass="12319">MLMGRWFMGSSFKYGVVPVYPNTLKIEVFKEGTIPFQLKILKDINLNDVQLSVSNGVTKEVVQNDDFTFVDRILKLNFSFKTRGHYDFHVLIGDEVVVSYAVRVLKGG</sequence>
<dbReference type="EMBL" id="BBNU01000001">
    <property type="protein sequence ID" value="GAL77434.1"/>
    <property type="molecule type" value="Genomic_DNA"/>
</dbReference>
<comment type="caution">
    <text evidence="1">The sequence shown here is derived from an EMBL/GenBank/DDBJ whole genome shotgun (WGS) entry which is preliminary data.</text>
</comment>
<evidence type="ECO:0000313" key="2">
    <source>
        <dbReference type="Proteomes" id="UP000029643"/>
    </source>
</evidence>
<proteinExistence type="predicted"/>
<dbReference type="Proteomes" id="UP000029643">
    <property type="component" value="Unassembled WGS sequence"/>
</dbReference>
<reference evidence="1 2" key="1">
    <citation type="journal article" date="2014" name="Genome Announc.">
        <title>Draft Genome Sequences of Marine Flavobacterium Algibacter lectus Strains SS8 and NR4.</title>
        <authorList>
            <person name="Takatani N."/>
            <person name="Nakanishi M."/>
            <person name="Meirelles P."/>
            <person name="Mino S."/>
            <person name="Suda W."/>
            <person name="Oshima K."/>
            <person name="Hattori M."/>
            <person name="Ohkuma M."/>
            <person name="Hosokawa M."/>
            <person name="Miyashita K."/>
            <person name="Thompson F.L."/>
            <person name="Niwa A."/>
            <person name="Sawabe T."/>
            <person name="Sawabe T."/>
        </authorList>
    </citation>
    <scope>NUCLEOTIDE SEQUENCE [LARGE SCALE GENOMIC DNA]</scope>
    <source>
        <strain evidence="2">JCM19274</strain>
    </source>
</reference>
<evidence type="ECO:0000313" key="1">
    <source>
        <dbReference type="EMBL" id="GAL77434.1"/>
    </source>
</evidence>
<gene>
    <name evidence="1" type="ORF">JCM19274_5147</name>
</gene>